<keyword evidence="3 12" id="KW-0547">Nucleotide-binding</keyword>
<dbReference type="InterPro" id="IPR013842">
    <property type="entry name" value="LepA_CTD"/>
</dbReference>
<dbReference type="InterPro" id="IPR035647">
    <property type="entry name" value="EFG_III/V"/>
</dbReference>
<comment type="caution">
    <text evidence="14">The sequence shown here is derived from an EMBL/GenBank/DDBJ whole genome shotgun (WGS) entry which is preliminary data.</text>
</comment>
<evidence type="ECO:0000256" key="2">
    <source>
        <dbReference type="ARBA" id="ARBA00022475"/>
    </source>
</evidence>
<feature type="domain" description="Tr-type G" evidence="13">
    <location>
        <begin position="3"/>
        <end position="185"/>
    </location>
</feature>
<dbReference type="Pfam" id="PF00009">
    <property type="entry name" value="GTP_EFTU"/>
    <property type="match status" value="1"/>
</dbReference>
<dbReference type="EMBL" id="BJXL01000122">
    <property type="protein sequence ID" value="GEM84704.1"/>
    <property type="molecule type" value="Genomic_DNA"/>
</dbReference>
<dbReference type="InterPro" id="IPR031157">
    <property type="entry name" value="G_TR_CS"/>
</dbReference>
<comment type="function">
    <text evidence="9 12">Required for accurate and efficient protein synthesis under certain stress conditions. May act as a fidelity factor of the translation reaction, by catalyzing a one-codon backward translocation of tRNAs on improperly translocated ribosomes. Back-translocation proceeds from a post-translocation (POST) complex to a pre-translocation (PRE) complex, thus giving elongation factor G a second chance to translocate the tRNAs correctly. Binds to ribosomes in a GTP-dependent manner.</text>
</comment>
<evidence type="ECO:0000256" key="4">
    <source>
        <dbReference type="ARBA" id="ARBA00022801"/>
    </source>
</evidence>
<dbReference type="EC" id="3.6.5.n1" evidence="11 12"/>
<keyword evidence="6 12" id="KW-0342">GTP-binding</keyword>
<comment type="catalytic activity">
    <reaction evidence="8 12">
        <text>GTP + H2O = GDP + phosphate + H(+)</text>
        <dbReference type="Rhea" id="RHEA:19669"/>
        <dbReference type="ChEBI" id="CHEBI:15377"/>
        <dbReference type="ChEBI" id="CHEBI:15378"/>
        <dbReference type="ChEBI" id="CHEBI:37565"/>
        <dbReference type="ChEBI" id="CHEBI:43474"/>
        <dbReference type="ChEBI" id="CHEBI:58189"/>
        <dbReference type="EC" id="3.6.5.n1"/>
    </reaction>
</comment>
<dbReference type="AlphaFoldDB" id="A0A511R518"/>
<evidence type="ECO:0000256" key="3">
    <source>
        <dbReference type="ARBA" id="ARBA00022741"/>
    </source>
</evidence>
<organism evidence="14 15">
    <name type="scientific">Meiothermus hypogaeus NBRC 106114</name>
    <dbReference type="NCBI Taxonomy" id="1227553"/>
    <lineage>
        <taxon>Bacteria</taxon>
        <taxon>Thermotogati</taxon>
        <taxon>Deinococcota</taxon>
        <taxon>Deinococci</taxon>
        <taxon>Thermales</taxon>
        <taxon>Thermaceae</taxon>
        <taxon>Meiothermus</taxon>
    </lineage>
</organism>
<dbReference type="InterPro" id="IPR038363">
    <property type="entry name" value="LepA_C_sf"/>
</dbReference>
<keyword evidence="14" id="KW-0251">Elongation factor</keyword>
<evidence type="ECO:0000256" key="5">
    <source>
        <dbReference type="ARBA" id="ARBA00022917"/>
    </source>
</evidence>
<dbReference type="Pfam" id="PF00679">
    <property type="entry name" value="EFG_C"/>
    <property type="match status" value="1"/>
</dbReference>
<dbReference type="CDD" id="cd16260">
    <property type="entry name" value="EF4_III"/>
    <property type="match status" value="1"/>
</dbReference>
<dbReference type="GO" id="GO:0003924">
    <property type="term" value="F:GTPase activity"/>
    <property type="evidence" value="ECO:0007669"/>
    <property type="project" value="UniProtKB-UniRule"/>
</dbReference>
<dbReference type="PANTHER" id="PTHR43512">
    <property type="entry name" value="TRANSLATION FACTOR GUF1-RELATED"/>
    <property type="match status" value="1"/>
</dbReference>
<evidence type="ECO:0000256" key="6">
    <source>
        <dbReference type="ARBA" id="ARBA00023134"/>
    </source>
</evidence>
<dbReference type="HAMAP" id="MF_00071">
    <property type="entry name" value="LepA"/>
    <property type="match status" value="1"/>
</dbReference>
<evidence type="ECO:0000256" key="11">
    <source>
        <dbReference type="ARBA" id="ARBA00066744"/>
    </source>
</evidence>
<dbReference type="InterPro" id="IPR027417">
    <property type="entry name" value="P-loop_NTPase"/>
</dbReference>
<dbReference type="InterPro" id="IPR035654">
    <property type="entry name" value="LepA_IV"/>
</dbReference>
<dbReference type="CDD" id="cd01890">
    <property type="entry name" value="LepA"/>
    <property type="match status" value="1"/>
</dbReference>
<comment type="subcellular location">
    <subcellularLocation>
        <location evidence="12">Cell membrane</location>
        <topology evidence="12">Peripheral membrane protein</topology>
        <orientation evidence="12">Cytoplasmic side</orientation>
    </subcellularLocation>
</comment>
<dbReference type="Proteomes" id="UP000321197">
    <property type="component" value="Unassembled WGS sequence"/>
</dbReference>
<keyword evidence="4 12" id="KW-0378">Hydrolase</keyword>
<dbReference type="InterPro" id="IPR005225">
    <property type="entry name" value="Small_GTP-bd"/>
</dbReference>
<dbReference type="NCBIfam" id="TIGR01393">
    <property type="entry name" value="lepA"/>
    <property type="match status" value="1"/>
</dbReference>
<dbReference type="Gene3D" id="3.40.50.300">
    <property type="entry name" value="P-loop containing nucleotide triphosphate hydrolases"/>
    <property type="match status" value="1"/>
</dbReference>
<evidence type="ECO:0000256" key="12">
    <source>
        <dbReference type="HAMAP-Rule" id="MF_00071"/>
    </source>
</evidence>
<dbReference type="GO" id="GO:0043022">
    <property type="term" value="F:ribosome binding"/>
    <property type="evidence" value="ECO:0007669"/>
    <property type="project" value="UniProtKB-UniRule"/>
</dbReference>
<evidence type="ECO:0000256" key="8">
    <source>
        <dbReference type="ARBA" id="ARBA00050293"/>
    </source>
</evidence>
<evidence type="ECO:0000259" key="13">
    <source>
        <dbReference type="PROSITE" id="PS51722"/>
    </source>
</evidence>
<dbReference type="SUPFAM" id="SSF54980">
    <property type="entry name" value="EF-G C-terminal domain-like"/>
    <property type="match status" value="2"/>
</dbReference>
<dbReference type="PROSITE" id="PS00301">
    <property type="entry name" value="G_TR_1"/>
    <property type="match status" value="1"/>
</dbReference>
<evidence type="ECO:0000313" key="15">
    <source>
        <dbReference type="Proteomes" id="UP000321197"/>
    </source>
</evidence>
<evidence type="ECO:0000256" key="1">
    <source>
        <dbReference type="ARBA" id="ARBA00005454"/>
    </source>
</evidence>
<dbReference type="PROSITE" id="PS51722">
    <property type="entry name" value="G_TR_2"/>
    <property type="match status" value="1"/>
</dbReference>
<dbReference type="Gene3D" id="3.30.70.870">
    <property type="entry name" value="Elongation Factor G (Translational Gtpase), domain 3"/>
    <property type="match status" value="1"/>
</dbReference>
<evidence type="ECO:0000313" key="14">
    <source>
        <dbReference type="EMBL" id="GEM84704.1"/>
    </source>
</evidence>
<keyword evidence="7 12" id="KW-0472">Membrane</keyword>
<dbReference type="CDD" id="cd03709">
    <property type="entry name" value="lepA_C"/>
    <property type="match status" value="1"/>
</dbReference>
<dbReference type="FunFam" id="3.30.70.240:FF:000007">
    <property type="entry name" value="Translation factor GUF1, mitochondrial"/>
    <property type="match status" value="1"/>
</dbReference>
<dbReference type="InterPro" id="IPR004161">
    <property type="entry name" value="EFTu-like_2"/>
</dbReference>
<dbReference type="Gene3D" id="3.30.70.2570">
    <property type="entry name" value="Elongation factor 4, C-terminal domain"/>
    <property type="match status" value="1"/>
</dbReference>
<dbReference type="GO" id="GO:0005525">
    <property type="term" value="F:GTP binding"/>
    <property type="evidence" value="ECO:0007669"/>
    <property type="project" value="UniProtKB-UniRule"/>
</dbReference>
<evidence type="ECO:0000256" key="9">
    <source>
        <dbReference type="ARBA" id="ARBA00057626"/>
    </source>
</evidence>
<dbReference type="FunFam" id="3.30.70.870:FF:000004">
    <property type="entry name" value="Translation factor GUF1, mitochondrial"/>
    <property type="match status" value="1"/>
</dbReference>
<dbReference type="GO" id="GO:0003746">
    <property type="term" value="F:translation elongation factor activity"/>
    <property type="evidence" value="ECO:0007669"/>
    <property type="project" value="UniProtKB-UniRule"/>
</dbReference>
<dbReference type="GO" id="GO:0005886">
    <property type="term" value="C:plasma membrane"/>
    <property type="evidence" value="ECO:0007669"/>
    <property type="project" value="UniProtKB-SubCell"/>
</dbReference>
<dbReference type="InterPro" id="IPR000795">
    <property type="entry name" value="T_Tr_GTP-bd_dom"/>
</dbReference>
<gene>
    <name evidence="12 14" type="primary">lepA</name>
    <name evidence="14" type="ORF">MHY01S_28700</name>
</gene>
<feature type="binding site" evidence="12">
    <location>
        <begin position="132"/>
        <end position="135"/>
    </location>
    <ligand>
        <name>GTP</name>
        <dbReference type="ChEBI" id="CHEBI:37565"/>
    </ligand>
</feature>
<feature type="binding site" evidence="12">
    <location>
        <begin position="15"/>
        <end position="20"/>
    </location>
    <ligand>
        <name>GTP</name>
        <dbReference type="ChEBI" id="CHEBI:37565"/>
    </ligand>
</feature>
<proteinExistence type="inferred from homology"/>
<protein>
    <recommendedName>
        <fullName evidence="11 12">Elongation factor 4</fullName>
        <shortName evidence="12">EF-4</shortName>
        <ecNumber evidence="11 12">3.6.5.n1</ecNumber>
    </recommendedName>
    <alternativeName>
        <fullName evidence="12">Ribosomal back-translocase LepA</fullName>
    </alternativeName>
</protein>
<dbReference type="Pfam" id="PF06421">
    <property type="entry name" value="LepA_C"/>
    <property type="match status" value="1"/>
</dbReference>
<dbReference type="SMART" id="SM00838">
    <property type="entry name" value="EFG_C"/>
    <property type="match status" value="1"/>
</dbReference>
<reference evidence="14 15" key="1">
    <citation type="submission" date="2019-07" db="EMBL/GenBank/DDBJ databases">
        <title>Whole genome shotgun sequence of Meiothermus hypogaeus NBRC 106114.</title>
        <authorList>
            <person name="Hosoyama A."/>
            <person name="Uohara A."/>
            <person name="Ohji S."/>
            <person name="Ichikawa N."/>
        </authorList>
    </citation>
    <scope>NUCLEOTIDE SEQUENCE [LARGE SCALE GENOMIC DNA]</scope>
    <source>
        <strain evidence="14 15">NBRC 106114</strain>
    </source>
</reference>
<dbReference type="OrthoDB" id="9804431at2"/>
<sequence length="599" mass="66290">MQERIRNFSIIAHVDHGKSTLADRILQMTKAVSDREMREQFLDSLELERERGITIKASAVRLFYESKSGQTYTFNLIDTPGHVDFGYEVSRALAAVEGVLLVVDASQGVEAQTIANFYLAMEHEHTIIPVINKIDLPGAQPLEVALEVEEVLGIPADDCVFASGKTGQGVDEILEAIVARIPAPAGTPQNPTQALIFDSIYDAYQGVIPYVRVMDGRIKPGDTIRIWSTGKEFEVDKVGVFRPGALEPVAQLGPGEVGWITASIREIGDAQVGDTITSAYNPCQAPYPGFQPAKPVVFAGLYPTDTQEYNRLREALEKLKLNDAALSFEPETSEALGFGFRCGFLGLLHAEIVQERLEREFNLDLISTAPSVIYRVKLSDGSEIEIHNPSELPSPDKVDAIYEPYVKLTVYTPEEYVGSIMQLLQEKRGKMGNMHYIGKRVELVYQVPFGEILYDFHDRLKSISRGYASMDYEQIGYQEGELVKVSILVNEEPVDALAFIAHKDKAYGIGREIVDKLGEVIPRQQFAVPIQAAIGGKIIARATVKALRKDVLAKCYGGDITRKKKLLEKQKEGKKRMKAIGKVDVPQEAFLAVLSAGRD</sequence>
<comment type="similarity">
    <text evidence="10">Belongs to the GTP-binding elongation factor family. LepA subfamily.</text>
</comment>
<dbReference type="InterPro" id="IPR000640">
    <property type="entry name" value="EFG_V-like"/>
</dbReference>
<dbReference type="SUPFAM" id="SSF52540">
    <property type="entry name" value="P-loop containing nucleoside triphosphate hydrolases"/>
    <property type="match status" value="1"/>
</dbReference>
<name>A0A511R518_9DEIN</name>
<dbReference type="PANTHER" id="PTHR43512:SF4">
    <property type="entry name" value="TRANSLATION FACTOR GUF1 HOMOLOG, CHLOROPLASTIC"/>
    <property type="match status" value="1"/>
</dbReference>
<dbReference type="InterPro" id="IPR006297">
    <property type="entry name" value="EF-4"/>
</dbReference>
<accession>A0A511R518</accession>
<dbReference type="FunFam" id="3.30.70.2570:FF:000001">
    <property type="entry name" value="Translation factor GUF1, mitochondrial"/>
    <property type="match status" value="1"/>
</dbReference>
<keyword evidence="5 12" id="KW-0648">Protein biosynthesis</keyword>
<dbReference type="GO" id="GO:0045727">
    <property type="term" value="P:positive regulation of translation"/>
    <property type="evidence" value="ECO:0007669"/>
    <property type="project" value="UniProtKB-UniRule"/>
</dbReference>
<keyword evidence="2 12" id="KW-1003">Cell membrane</keyword>
<evidence type="ECO:0000256" key="7">
    <source>
        <dbReference type="ARBA" id="ARBA00023136"/>
    </source>
</evidence>
<dbReference type="Pfam" id="PF03144">
    <property type="entry name" value="GTP_EFTU_D2"/>
    <property type="match status" value="1"/>
</dbReference>
<dbReference type="RefSeq" id="WP_119342167.1">
    <property type="nucleotide sequence ID" value="NZ_BJXL01000122.1"/>
</dbReference>
<comment type="similarity">
    <text evidence="1 12">Belongs to the TRAFAC class translation factor GTPase superfamily. Classic translation factor GTPase family. LepA subfamily.</text>
</comment>
<dbReference type="Gene3D" id="3.30.70.240">
    <property type="match status" value="1"/>
</dbReference>
<dbReference type="NCBIfam" id="TIGR00231">
    <property type="entry name" value="small_GTP"/>
    <property type="match status" value="1"/>
</dbReference>
<dbReference type="FunFam" id="2.40.30.10:FF:000015">
    <property type="entry name" value="Translation factor GUF1, mitochondrial"/>
    <property type="match status" value="1"/>
</dbReference>
<dbReference type="CDD" id="cd03699">
    <property type="entry name" value="EF4_II"/>
    <property type="match status" value="1"/>
</dbReference>
<dbReference type="Gene3D" id="2.40.30.10">
    <property type="entry name" value="Translation factors"/>
    <property type="match status" value="1"/>
</dbReference>
<evidence type="ECO:0000256" key="10">
    <source>
        <dbReference type="ARBA" id="ARBA00061052"/>
    </source>
</evidence>
<dbReference type="PRINTS" id="PR00315">
    <property type="entry name" value="ELONGATNFCT"/>
</dbReference>
<dbReference type="FunFam" id="3.40.50.300:FF:000078">
    <property type="entry name" value="Elongation factor 4"/>
    <property type="match status" value="1"/>
</dbReference>